<dbReference type="Proteomes" id="UP000002710">
    <property type="component" value="Chromosome"/>
</dbReference>
<evidence type="ECO:0000313" key="1">
    <source>
        <dbReference type="EMBL" id="ABB40344.1"/>
    </source>
</evidence>
<dbReference type="Pfam" id="PF06299">
    <property type="entry name" value="DUF1045"/>
    <property type="match status" value="1"/>
</dbReference>
<name>Q30VF2_OLEA2</name>
<dbReference type="AlphaFoldDB" id="Q30VF2"/>
<evidence type="ECO:0000313" key="2">
    <source>
        <dbReference type="Proteomes" id="UP000002710"/>
    </source>
</evidence>
<dbReference type="HOGENOM" id="CLU_074099_0_0_7"/>
<dbReference type="EMBL" id="CP000112">
    <property type="protein sequence ID" value="ABB40344.1"/>
    <property type="molecule type" value="Genomic_DNA"/>
</dbReference>
<gene>
    <name evidence="1" type="ordered locus">Dde_3551</name>
</gene>
<dbReference type="KEGG" id="dde:Dde_3551"/>
<organism evidence="1 2">
    <name type="scientific">Oleidesulfovibrio alaskensis (strain ATCC BAA-1058 / DSM 17464 / G20)</name>
    <name type="common">Desulfovibrio alaskensis</name>
    <dbReference type="NCBI Taxonomy" id="207559"/>
    <lineage>
        <taxon>Bacteria</taxon>
        <taxon>Pseudomonadati</taxon>
        <taxon>Thermodesulfobacteriota</taxon>
        <taxon>Desulfovibrionia</taxon>
        <taxon>Desulfovibrionales</taxon>
        <taxon>Desulfovibrionaceae</taxon>
        <taxon>Oleidesulfovibrio</taxon>
    </lineage>
</organism>
<keyword evidence="2" id="KW-1185">Reference proteome</keyword>
<evidence type="ECO:0008006" key="3">
    <source>
        <dbReference type="Google" id="ProtNLM"/>
    </source>
</evidence>
<proteinExistence type="predicted"/>
<protein>
    <recommendedName>
        <fullName evidence="3">Phosphonate metabolism protein</fullName>
    </recommendedName>
</protein>
<dbReference type="InterPro" id="IPR009389">
    <property type="entry name" value="DUF1045"/>
</dbReference>
<sequence>MAAHVRHQAVPVSGLRQRRTQLSRRYAVYMIPPHGSPLEEFGRRWLGRTPSAVPDTMPSHPALRDSFCGQKTENLLAGTRRRGFHATIRAPFEAAPRITPAQLSAALEEFCTTQPPVCGPPLRLACLGAQVALVPERPCKAISRLADACLRFFEPLRAPLCPADMERHRMKPLTERQERLLMRFGYPFVLEDYRFYMALTDRIRDTACRRALCEKLAPLVAPFLPGALHIGELCLFRQENRVSPFILQKRIPLTGRQSPARRHRARL</sequence>
<reference evidence="1 2" key="1">
    <citation type="journal article" date="2011" name="J. Bacteriol.">
        <title>Complete genome sequence and updated annotation of Desulfovibrio alaskensis G20.</title>
        <authorList>
            <person name="Hauser L.J."/>
            <person name="Land M.L."/>
            <person name="Brown S.D."/>
            <person name="Larimer F."/>
            <person name="Keller K.L."/>
            <person name="Rapp-Giles B.J."/>
            <person name="Price M.N."/>
            <person name="Lin M."/>
            <person name="Bruce D.C."/>
            <person name="Detter J.C."/>
            <person name="Tapia R."/>
            <person name="Han C.S."/>
            <person name="Goodwin L.A."/>
            <person name="Cheng J.F."/>
            <person name="Pitluck S."/>
            <person name="Copeland A."/>
            <person name="Lucas S."/>
            <person name="Nolan M."/>
            <person name="Lapidus A.L."/>
            <person name="Palumbo A.V."/>
            <person name="Wall J.D."/>
        </authorList>
    </citation>
    <scope>NUCLEOTIDE SEQUENCE [LARGE SCALE GENOMIC DNA]</scope>
    <source>
        <strain evidence="2">ATCC BAA 1058 / DSM 17464 / G20</strain>
    </source>
</reference>
<dbReference type="STRING" id="207559.Dde_3551"/>
<dbReference type="PIRSF" id="PIRSF033328">
    <property type="entry name" value="Phest_Mll4975"/>
    <property type="match status" value="1"/>
</dbReference>
<dbReference type="eggNOG" id="COG3709">
    <property type="taxonomic scope" value="Bacteria"/>
</dbReference>
<accession>Q30VF2</accession>